<sequence>MKTNEIKKLVEAFYNGETTIEEEKLLLSYFQGEDVAQELLKEKDLFLNLYQSESIDVPLHLEAKLDTLIDELAAKETVKVTLKPVSKKKYILRWAGSIAAGIAILITAGIYFNKQEKATMTPIAQTIDKTIDKADEQKIKEAQEALVLLSSKFNKGMDQLALVSTNLDKTNEILNKTFNRKKDKES</sequence>
<keyword evidence="1" id="KW-1133">Transmembrane helix</keyword>
<accession>A0A212JJV1</accession>
<protein>
    <submittedName>
        <fullName evidence="2">Uncharacterized protein</fullName>
    </submittedName>
</protein>
<evidence type="ECO:0000256" key="1">
    <source>
        <dbReference type="SAM" id="Phobius"/>
    </source>
</evidence>
<keyword evidence="1" id="KW-0472">Membrane</keyword>
<dbReference type="EMBL" id="FLUL01000001">
    <property type="protein sequence ID" value="SBV99565.1"/>
    <property type="molecule type" value="Genomic_DNA"/>
</dbReference>
<keyword evidence="1" id="KW-0812">Transmembrane</keyword>
<dbReference type="AlphaFoldDB" id="A0A212JJV1"/>
<name>A0A212JJV1_9BACT</name>
<proteinExistence type="predicted"/>
<feature type="transmembrane region" description="Helical" evidence="1">
    <location>
        <begin position="91"/>
        <end position="112"/>
    </location>
</feature>
<organism evidence="2">
    <name type="scientific">uncultured Dysgonomonas sp</name>
    <dbReference type="NCBI Taxonomy" id="206096"/>
    <lineage>
        <taxon>Bacteria</taxon>
        <taxon>Pseudomonadati</taxon>
        <taxon>Bacteroidota</taxon>
        <taxon>Bacteroidia</taxon>
        <taxon>Bacteroidales</taxon>
        <taxon>Dysgonomonadaceae</taxon>
        <taxon>Dysgonomonas</taxon>
        <taxon>environmental samples</taxon>
    </lineage>
</organism>
<reference evidence="2" key="1">
    <citation type="submission" date="2016-04" db="EMBL/GenBank/DDBJ databases">
        <authorList>
            <person name="Evans L.H."/>
            <person name="Alamgir A."/>
            <person name="Owens N."/>
            <person name="Weber N.D."/>
            <person name="Virtaneva K."/>
            <person name="Barbian K."/>
            <person name="Babar A."/>
            <person name="Rosenke K."/>
        </authorList>
    </citation>
    <scope>NUCLEOTIDE SEQUENCE</scope>
    <source>
        <strain evidence="2">86-2</strain>
    </source>
</reference>
<evidence type="ECO:0000313" key="2">
    <source>
        <dbReference type="EMBL" id="SBV99565.1"/>
    </source>
</evidence>
<dbReference type="RefSeq" id="WP_296949077.1">
    <property type="nucleotide sequence ID" value="NZ_LT599021.1"/>
</dbReference>
<gene>
    <name evidence="2" type="ORF">KL86DYS2_11687</name>
</gene>